<protein>
    <submittedName>
        <fullName evidence="1">Uncharacterized protein</fullName>
    </submittedName>
</protein>
<accession>A0AA37WQ73</accession>
<name>A0AA37WQ73_9HYPH</name>
<keyword evidence="2" id="KW-1185">Reference proteome</keyword>
<sequence>MKVRLQVVDKANAYDLLGWVPAGLLPDFRFNMRSFEVRQELAYTGPSASDDGGTAPNSKQKCDTNQKLITSYNPGNLLRTCGTASLPQIRFCANGTITARCGLGGITALARRIRDKVIKYVCPLPEISRFTHARPSFLKSLLLWR</sequence>
<gene>
    <name evidence="1" type="ORF">GCM10007890_18780</name>
</gene>
<proteinExistence type="predicted"/>
<dbReference type="Proteomes" id="UP001157440">
    <property type="component" value="Unassembled WGS sequence"/>
</dbReference>
<evidence type="ECO:0000313" key="1">
    <source>
        <dbReference type="EMBL" id="GLS69865.1"/>
    </source>
</evidence>
<dbReference type="EMBL" id="BSPL01000011">
    <property type="protein sequence ID" value="GLS69865.1"/>
    <property type="molecule type" value="Genomic_DNA"/>
</dbReference>
<reference evidence="2" key="1">
    <citation type="journal article" date="2019" name="Int. J. Syst. Evol. Microbiol.">
        <title>The Global Catalogue of Microorganisms (GCM) 10K type strain sequencing project: providing services to taxonomists for standard genome sequencing and annotation.</title>
        <authorList>
            <consortium name="The Broad Institute Genomics Platform"/>
            <consortium name="The Broad Institute Genome Sequencing Center for Infectious Disease"/>
            <person name="Wu L."/>
            <person name="Ma J."/>
        </authorList>
    </citation>
    <scope>NUCLEOTIDE SEQUENCE [LARGE SCALE GENOMIC DNA]</scope>
    <source>
        <strain evidence="2">NBRC 103632</strain>
    </source>
</reference>
<comment type="caution">
    <text evidence="1">The sequence shown here is derived from an EMBL/GenBank/DDBJ whole genome shotgun (WGS) entry which is preliminary data.</text>
</comment>
<dbReference type="AlphaFoldDB" id="A0AA37WQ73"/>
<evidence type="ECO:0000313" key="2">
    <source>
        <dbReference type="Proteomes" id="UP001157440"/>
    </source>
</evidence>
<organism evidence="1 2">
    <name type="scientific">Methylobacterium tardum</name>
    <dbReference type="NCBI Taxonomy" id="374432"/>
    <lineage>
        <taxon>Bacteria</taxon>
        <taxon>Pseudomonadati</taxon>
        <taxon>Pseudomonadota</taxon>
        <taxon>Alphaproteobacteria</taxon>
        <taxon>Hyphomicrobiales</taxon>
        <taxon>Methylobacteriaceae</taxon>
        <taxon>Methylobacterium</taxon>
    </lineage>
</organism>